<comment type="caution">
    <text evidence="1">The sequence shown here is derived from an EMBL/GenBank/DDBJ whole genome shotgun (WGS) entry which is preliminary data.</text>
</comment>
<proteinExistence type="predicted"/>
<dbReference type="EMBL" id="RBIM01000005">
    <property type="protein sequence ID" value="RKQ95989.1"/>
    <property type="molecule type" value="Genomic_DNA"/>
</dbReference>
<sequence>MIKFIPTILVIAIVGVTPLLAVAEPATDDRYAAVFPPGWQARDVIIAGAAAGQSALMIGRTANIGVFVLPAADDRQALRDAGAWLIIPANTLHGCLINQTPTAQSIRSSAETPST</sequence>
<protein>
    <submittedName>
        <fullName evidence="1">Uncharacterized protein</fullName>
    </submittedName>
</protein>
<reference evidence="1 2" key="1">
    <citation type="submission" date="2018-10" db="EMBL/GenBank/DDBJ databases">
        <title>Genomic Encyclopedia of Type Strains, Phase IV (KMG-IV): sequencing the most valuable type-strain genomes for metagenomic binning, comparative biology and taxonomic classification.</title>
        <authorList>
            <person name="Goeker M."/>
        </authorList>
    </citation>
    <scope>NUCLEOTIDE SEQUENCE [LARGE SCALE GENOMIC DNA]</scope>
    <source>
        <strain evidence="1 2">DSM 4734</strain>
    </source>
</reference>
<dbReference type="AlphaFoldDB" id="A0A495D2I6"/>
<evidence type="ECO:0000313" key="2">
    <source>
        <dbReference type="Proteomes" id="UP000273675"/>
    </source>
</evidence>
<dbReference type="OrthoDB" id="8242639at2"/>
<dbReference type="Proteomes" id="UP000273675">
    <property type="component" value="Unassembled WGS sequence"/>
</dbReference>
<organism evidence="1 2">
    <name type="scientific">Maricaulis maris</name>
    <dbReference type="NCBI Taxonomy" id="74318"/>
    <lineage>
        <taxon>Bacteria</taxon>
        <taxon>Pseudomonadati</taxon>
        <taxon>Pseudomonadota</taxon>
        <taxon>Alphaproteobacteria</taxon>
        <taxon>Maricaulales</taxon>
        <taxon>Maricaulaceae</taxon>
        <taxon>Maricaulis</taxon>
    </lineage>
</organism>
<name>A0A495D2I6_9PROT</name>
<accession>A0A495D2I6</accession>
<evidence type="ECO:0000313" key="1">
    <source>
        <dbReference type="EMBL" id="RKQ95989.1"/>
    </source>
</evidence>
<gene>
    <name evidence="1" type="ORF">C7435_2237</name>
</gene>